<reference evidence="1" key="1">
    <citation type="submission" date="2020-04" db="EMBL/GenBank/DDBJ databases">
        <authorList>
            <person name="Alioto T."/>
            <person name="Alioto T."/>
            <person name="Gomez Garrido J."/>
        </authorList>
    </citation>
    <scope>NUCLEOTIDE SEQUENCE</scope>
    <source>
        <strain evidence="1">A484AB</strain>
    </source>
</reference>
<name>A0A7D9K3L3_PARCT</name>
<dbReference type="EMBL" id="CACRXK020026168">
    <property type="protein sequence ID" value="CAB4040016.1"/>
    <property type="molecule type" value="Genomic_DNA"/>
</dbReference>
<evidence type="ECO:0000313" key="2">
    <source>
        <dbReference type="Proteomes" id="UP001152795"/>
    </source>
</evidence>
<organism evidence="1 2">
    <name type="scientific">Paramuricea clavata</name>
    <name type="common">Red gorgonian</name>
    <name type="synonym">Violescent sea-whip</name>
    <dbReference type="NCBI Taxonomy" id="317549"/>
    <lineage>
        <taxon>Eukaryota</taxon>
        <taxon>Metazoa</taxon>
        <taxon>Cnidaria</taxon>
        <taxon>Anthozoa</taxon>
        <taxon>Octocorallia</taxon>
        <taxon>Malacalcyonacea</taxon>
        <taxon>Plexauridae</taxon>
        <taxon>Paramuricea</taxon>
    </lineage>
</organism>
<comment type="caution">
    <text evidence="1">The sequence shown here is derived from an EMBL/GenBank/DDBJ whole genome shotgun (WGS) entry which is preliminary data.</text>
</comment>
<protein>
    <submittedName>
        <fullName evidence="1">Uncharacterized protein</fullName>
    </submittedName>
</protein>
<keyword evidence="2" id="KW-1185">Reference proteome</keyword>
<proteinExistence type="predicted"/>
<dbReference type="AlphaFoldDB" id="A0A7D9K3L3"/>
<dbReference type="Proteomes" id="UP001152795">
    <property type="component" value="Unassembled WGS sequence"/>
</dbReference>
<evidence type="ECO:0000313" key="1">
    <source>
        <dbReference type="EMBL" id="CAB4040016.1"/>
    </source>
</evidence>
<feature type="non-terminal residue" evidence="1">
    <location>
        <position position="1"/>
    </location>
</feature>
<accession>A0A7D9K3L3</accession>
<sequence>STGLDANHLKRIAGLTEIVKFGGMLLNGKQQPAQTPPPFETSLSFLNGLKLDKDTKLSGIAGDNQVSVMQTMSVWLKDTTASSSSTLDVKERRLQIKRFGILVEGNVDSNFMRSSVSVFWTE</sequence>
<gene>
    <name evidence="1" type="ORF">PACLA_8A074430</name>
</gene>